<gene>
    <name evidence="2" type="ORF">PY649_32080</name>
</gene>
<organism evidence="2 3">
    <name type="scientific">Rhizobium mayense</name>
    <dbReference type="NCBI Taxonomy" id="1312184"/>
    <lineage>
        <taxon>Bacteria</taxon>
        <taxon>Pseudomonadati</taxon>
        <taxon>Pseudomonadota</taxon>
        <taxon>Alphaproteobacteria</taxon>
        <taxon>Hyphomicrobiales</taxon>
        <taxon>Rhizobiaceae</taxon>
        <taxon>Rhizobium/Agrobacterium group</taxon>
        <taxon>Rhizobium</taxon>
    </lineage>
</organism>
<feature type="transmembrane region" description="Helical" evidence="1">
    <location>
        <begin position="62"/>
        <end position="83"/>
    </location>
</feature>
<protein>
    <submittedName>
        <fullName evidence="2">Uncharacterized protein</fullName>
    </submittedName>
</protein>
<feature type="transmembrane region" description="Helical" evidence="1">
    <location>
        <begin position="32"/>
        <end position="50"/>
    </location>
</feature>
<name>A0ABT7K4H2_9HYPH</name>
<evidence type="ECO:0000313" key="2">
    <source>
        <dbReference type="EMBL" id="MDL2403516.1"/>
    </source>
</evidence>
<dbReference type="Proteomes" id="UP001172645">
    <property type="component" value="Unassembled WGS sequence"/>
</dbReference>
<keyword evidence="3" id="KW-1185">Reference proteome</keyword>
<keyword evidence="1" id="KW-0812">Transmembrane</keyword>
<keyword evidence="1" id="KW-1133">Transmembrane helix</keyword>
<sequence>MTGTERPAEGEERKPVASHAEIRSNIRDTAKWLIISLGAIVTFAIGSSTLTQLGSLEGAREWVALIFLGLALLACVAPLLVGIDAMTMRVYSREEVFSKPKFKNARQRVEKLLLKEYKTRAYQTFASLDEAYTSTRATGAANSDVVRKKMEFAADHAVTQFCILRFDRLLFLLKICLPLFMVFIVVFLMAANPPKAEARKAITPVQAFVSGWNASDDATLEAAGMKKDCIVSGTPTFYMMTDGLRPEVLAIPFDMKNPLCKMVRVSMDRNKHLIGFE</sequence>
<accession>A0ABT7K4H2</accession>
<proteinExistence type="predicted"/>
<evidence type="ECO:0000256" key="1">
    <source>
        <dbReference type="SAM" id="Phobius"/>
    </source>
</evidence>
<reference evidence="2" key="1">
    <citation type="submission" date="2023-06" db="EMBL/GenBank/DDBJ databases">
        <title>Phylogenetic Diversity of Rhizobium strains.</title>
        <authorList>
            <person name="Moura F.T."/>
            <person name="Helene L.C.F."/>
            <person name="Hungria M."/>
        </authorList>
    </citation>
    <scope>NUCLEOTIDE SEQUENCE</scope>
    <source>
        <strain evidence="2">CCGE526</strain>
    </source>
</reference>
<dbReference type="RefSeq" id="WP_285872950.1">
    <property type="nucleotide sequence ID" value="NZ_JARFYM010000050.1"/>
</dbReference>
<evidence type="ECO:0000313" key="3">
    <source>
        <dbReference type="Proteomes" id="UP001172645"/>
    </source>
</evidence>
<feature type="transmembrane region" description="Helical" evidence="1">
    <location>
        <begin position="169"/>
        <end position="191"/>
    </location>
</feature>
<keyword evidence="1" id="KW-0472">Membrane</keyword>
<comment type="caution">
    <text evidence="2">The sequence shown here is derived from an EMBL/GenBank/DDBJ whole genome shotgun (WGS) entry which is preliminary data.</text>
</comment>
<dbReference type="EMBL" id="JARFYM010000050">
    <property type="protein sequence ID" value="MDL2403516.1"/>
    <property type="molecule type" value="Genomic_DNA"/>
</dbReference>